<keyword evidence="7 10" id="KW-0460">Magnesium</keyword>
<dbReference type="KEGG" id="oyw:OdinLCB4_007610"/>
<evidence type="ECO:0000256" key="7">
    <source>
        <dbReference type="HAMAP-Rule" id="MF_01931"/>
    </source>
</evidence>
<comment type="catalytic activity">
    <reaction evidence="7 8">
        <text>5-phospho-beta-D-ribosylamine + L-glutamate + diphosphate = 5-phospho-alpha-D-ribose 1-diphosphate + L-glutamine + H2O</text>
        <dbReference type="Rhea" id="RHEA:14905"/>
        <dbReference type="ChEBI" id="CHEBI:15377"/>
        <dbReference type="ChEBI" id="CHEBI:29985"/>
        <dbReference type="ChEBI" id="CHEBI:33019"/>
        <dbReference type="ChEBI" id="CHEBI:58017"/>
        <dbReference type="ChEBI" id="CHEBI:58359"/>
        <dbReference type="ChEBI" id="CHEBI:58681"/>
        <dbReference type="EC" id="2.4.2.14"/>
    </reaction>
</comment>
<dbReference type="InterPro" id="IPR029055">
    <property type="entry name" value="Ntn_hydrolases_N"/>
</dbReference>
<comment type="cofactor">
    <cofactor evidence="7 11">
        <name>[4Fe-4S] cluster</name>
        <dbReference type="ChEBI" id="CHEBI:49883"/>
    </cofactor>
    <text evidence="7 11">Binds 1 [4Fe-4S] cluster per subunit.</text>
</comment>
<dbReference type="HAMAP" id="MF_01931">
    <property type="entry name" value="PurF"/>
    <property type="match status" value="1"/>
</dbReference>
<feature type="binding site" evidence="7 10">
    <location>
        <position position="364"/>
    </location>
    <ligand>
        <name>Mg(2+)</name>
        <dbReference type="ChEBI" id="CHEBI:18420"/>
    </ligand>
</feature>
<evidence type="ECO:0000256" key="6">
    <source>
        <dbReference type="ARBA" id="ARBA00022962"/>
    </source>
</evidence>
<dbReference type="CDD" id="cd06223">
    <property type="entry name" value="PRTases_typeI"/>
    <property type="match status" value="1"/>
</dbReference>
<evidence type="ECO:0000259" key="12">
    <source>
        <dbReference type="PROSITE" id="PS51278"/>
    </source>
</evidence>
<dbReference type="InterPro" id="IPR029057">
    <property type="entry name" value="PRTase-like"/>
</dbReference>
<feature type="binding site" evidence="7 11">
    <location>
        <position position="451"/>
    </location>
    <ligand>
        <name>[4Fe-4S] cluster</name>
        <dbReference type="ChEBI" id="CHEBI:49883"/>
    </ligand>
</feature>
<dbReference type="EC" id="2.4.2.14" evidence="7"/>
<dbReference type="Gene3D" id="3.60.20.10">
    <property type="entry name" value="Glutamine Phosphoribosylpyrophosphate, subunit 1, domain 1"/>
    <property type="match status" value="1"/>
</dbReference>
<reference evidence="13" key="1">
    <citation type="journal article" date="2017" name="Nature">
        <title>Asgard archaea illuminate the origin of eukaryotic cellular complexity.</title>
        <authorList>
            <person name="Zaremba-Niedzwiedzka K."/>
            <person name="Caceres E.F."/>
            <person name="Saw J.H."/>
            <person name="Backstrom D."/>
            <person name="Juzokaite L."/>
            <person name="Vancaester E."/>
            <person name="Seitz K.W."/>
            <person name="Anantharaman K."/>
            <person name="Starnawski P."/>
            <person name="Kjeldsen K.U."/>
            <person name="Scott M.B."/>
            <person name="Nunoura T."/>
            <person name="Banfield J.F."/>
            <person name="Schramm A."/>
            <person name="Baker B.J."/>
            <person name="Spang A."/>
            <person name="Ettema T.J.G."/>
        </authorList>
    </citation>
    <scope>NUCLEOTIDE SEQUENCE</scope>
    <source>
        <strain evidence="13">LCB_4</strain>
    </source>
</reference>
<feature type="binding site" evidence="7 11">
    <location>
        <position position="400"/>
    </location>
    <ligand>
        <name>[4Fe-4S] cluster</name>
        <dbReference type="ChEBI" id="CHEBI:49883"/>
    </ligand>
</feature>
<dbReference type="InterPro" id="IPR035584">
    <property type="entry name" value="PurF_N"/>
</dbReference>
<dbReference type="InterPro" id="IPR017932">
    <property type="entry name" value="GATase_2_dom"/>
</dbReference>
<feature type="active site" description="Nucleophile" evidence="7 9">
    <location>
        <position position="8"/>
    </location>
</feature>
<keyword evidence="3 7" id="KW-0328">Glycosyltransferase</keyword>
<keyword evidence="7 10" id="KW-0479">Metal-binding</keyword>
<evidence type="ECO:0000256" key="1">
    <source>
        <dbReference type="ARBA" id="ARBA00005209"/>
    </source>
</evidence>
<evidence type="ECO:0000256" key="2">
    <source>
        <dbReference type="ARBA" id="ARBA00010138"/>
    </source>
</evidence>
<gene>
    <name evidence="7 13" type="primary">purF</name>
    <name evidence="13" type="ORF">OdinLCB4_007610</name>
</gene>
<comment type="pathway">
    <text evidence="1 7 8">Purine metabolism; IMP biosynthesis via de novo pathway; N(1)-(5-phospho-D-ribosyl)glycinamide from 5-phospho-alpha-D-ribose 1-diphosphate: step 1/2.</text>
</comment>
<dbReference type="GO" id="GO:0051539">
    <property type="term" value="F:4 iron, 4 sulfur cluster binding"/>
    <property type="evidence" value="ECO:0007669"/>
    <property type="project" value="UniProtKB-KW"/>
</dbReference>
<dbReference type="Gene3D" id="3.40.50.2020">
    <property type="match status" value="1"/>
</dbReference>
<dbReference type="PROSITE" id="PS51278">
    <property type="entry name" value="GATASE_TYPE_2"/>
    <property type="match status" value="1"/>
</dbReference>
<dbReference type="PANTHER" id="PTHR11907">
    <property type="entry name" value="AMIDOPHOSPHORIBOSYLTRANSFERASE"/>
    <property type="match status" value="1"/>
</dbReference>
<feature type="binding site" evidence="7 11">
    <location>
        <position position="454"/>
    </location>
    <ligand>
        <name>[4Fe-4S] cluster</name>
        <dbReference type="ChEBI" id="CHEBI:49883"/>
    </ligand>
</feature>
<comment type="function">
    <text evidence="7">Catalyzes the formation of phosphoribosylamine from phosphoribosylpyrophosphate (PRPP) and glutamine.</text>
</comment>
<dbReference type="AlphaFoldDB" id="A0AAF0D2B3"/>
<dbReference type="GO" id="GO:0006189">
    <property type="term" value="P:'de novo' IMP biosynthetic process"/>
    <property type="evidence" value="ECO:0007669"/>
    <property type="project" value="UniProtKB-UniRule"/>
</dbReference>
<dbReference type="NCBIfam" id="TIGR01134">
    <property type="entry name" value="purF"/>
    <property type="match status" value="1"/>
</dbReference>
<comment type="similarity">
    <text evidence="2 7 8">In the C-terminal section; belongs to the purine/pyrimidine phosphoribosyltransferase family.</text>
</comment>
<keyword evidence="5 7" id="KW-0658">Purine biosynthesis</keyword>
<evidence type="ECO:0000256" key="4">
    <source>
        <dbReference type="ARBA" id="ARBA00022679"/>
    </source>
</evidence>
<dbReference type="SUPFAM" id="SSF53271">
    <property type="entry name" value="PRTase-like"/>
    <property type="match status" value="1"/>
</dbReference>
<name>A0AAF0D2B3_ODILC</name>
<feature type="binding site" evidence="7 10">
    <location>
        <position position="363"/>
    </location>
    <ligand>
        <name>Mg(2+)</name>
        <dbReference type="ChEBI" id="CHEBI:18420"/>
    </ligand>
</feature>
<reference evidence="13" key="2">
    <citation type="journal article" date="2022" name="Nat. Microbiol.">
        <title>A closed Candidatus Odinarchaeum chromosome exposes Asgard archaeal viruses.</title>
        <authorList>
            <person name="Tamarit D."/>
            <person name="Caceres E.F."/>
            <person name="Krupovic M."/>
            <person name="Nijland R."/>
            <person name="Eme L."/>
            <person name="Robinson N.P."/>
            <person name="Ettema T.J.G."/>
        </authorList>
    </citation>
    <scope>NUCLEOTIDE SEQUENCE</scope>
    <source>
        <strain evidence="13">LCB_4</strain>
    </source>
</reference>
<keyword evidence="7 11" id="KW-0411">Iron-sulfur</keyword>
<accession>A0AAF0D2B3</accession>
<dbReference type="InterPro" id="IPR005854">
    <property type="entry name" value="PurF"/>
</dbReference>
<proteinExistence type="inferred from homology"/>
<organism evidence="13 14">
    <name type="scientific">Odinarchaeota yellowstonii (strain LCB_4)</name>
    <dbReference type="NCBI Taxonomy" id="1841599"/>
    <lineage>
        <taxon>Archaea</taxon>
        <taxon>Promethearchaeati</taxon>
        <taxon>Candidatus Odinarchaeota</taxon>
        <taxon>Candidatus Odinarchaeia</taxon>
        <taxon>Candidatus Odinarchaeales</taxon>
        <taxon>Candidatus Odinarchaeaceae</taxon>
        <taxon>Candidatus Odinarchaeum</taxon>
    </lineage>
</organism>
<keyword evidence="4 7" id="KW-0808">Transferase</keyword>
<keyword evidence="6 7" id="KW-0315">Glutamine amidotransferase</keyword>
<evidence type="ECO:0000313" key="14">
    <source>
        <dbReference type="Proteomes" id="UP000186851"/>
    </source>
</evidence>
<evidence type="ECO:0000256" key="10">
    <source>
        <dbReference type="PIRSR" id="PIRSR000485-2"/>
    </source>
</evidence>
<evidence type="ECO:0000256" key="5">
    <source>
        <dbReference type="ARBA" id="ARBA00022755"/>
    </source>
</evidence>
<dbReference type="CDD" id="cd00715">
    <property type="entry name" value="GPATase_N"/>
    <property type="match status" value="1"/>
</dbReference>
<dbReference type="Proteomes" id="UP000186851">
    <property type="component" value="Chromosome"/>
</dbReference>
<feature type="binding site" evidence="7 10">
    <location>
        <position position="301"/>
    </location>
    <ligand>
        <name>Mg(2+)</name>
        <dbReference type="ChEBI" id="CHEBI:18420"/>
    </ligand>
</feature>
<dbReference type="GO" id="GO:0000287">
    <property type="term" value="F:magnesium ion binding"/>
    <property type="evidence" value="ECO:0007669"/>
    <property type="project" value="UniProtKB-UniRule"/>
</dbReference>
<sequence>MDEVKEACGVVGVYSLSRDFNVAHLLYDGLLILQHRGQESAGISVLAGKSIRSVKGMGGVDEAIPEESLAKLFGNIGIGHTRYSTAGSSNEANIQPYTIDVGDTQFALAFNGNITNHLELKRNLIRRGHTFTSDADTEVIAHLMISYLLESDFNYNKAIERTMELLEGAYSLILMNNRGQLYAIRDPLGFRPLSIGELDKGSYVISSETVVFDILEINYLRDIQPGEVLLIDNGRLEAQRVFESSNPVQPTAHCMFEYVYFARPDSIVNGISVHNVRMKLGMNLAKLHPVDADVVIPIPDSGRVAAIGFSQQSGIPLVEGLIRNRSIWRTFILPYPELRERYVKLKINPVKDAINGKRVVLVDDSIVRSTTSRRIVNIIRKAGAKEVHFRVSCPPIISPCYMGIDFPSKEELVAANKSVEEIKSEIGVDSLGYQSLEGLIEAIGLDRSRLCLACLTGCYPNMKAKNIKQRKLISKGAGGCVDESSLNRSRC</sequence>
<keyword evidence="7" id="KW-0004">4Fe-4S</keyword>
<evidence type="ECO:0000256" key="9">
    <source>
        <dbReference type="PIRSR" id="PIRSR000485-1"/>
    </source>
</evidence>
<comment type="cofactor">
    <cofactor evidence="7 10">
        <name>Mg(2+)</name>
        <dbReference type="ChEBI" id="CHEBI:18420"/>
    </cofactor>
    <text evidence="7 10">Binds 1 Mg(2+) ion per subunit.</text>
</comment>
<keyword evidence="7 11" id="KW-0408">Iron</keyword>
<evidence type="ECO:0000256" key="8">
    <source>
        <dbReference type="PIRNR" id="PIRNR000485"/>
    </source>
</evidence>
<evidence type="ECO:0000256" key="3">
    <source>
        <dbReference type="ARBA" id="ARBA00022676"/>
    </source>
</evidence>
<dbReference type="InterPro" id="IPR000836">
    <property type="entry name" value="PRTase_dom"/>
</dbReference>
<dbReference type="GO" id="GO:0009113">
    <property type="term" value="P:purine nucleobase biosynthetic process"/>
    <property type="evidence" value="ECO:0007669"/>
    <property type="project" value="UniProtKB-UniRule"/>
</dbReference>
<feature type="binding site" evidence="7 11">
    <location>
        <position position="254"/>
    </location>
    <ligand>
        <name>[4Fe-4S] cluster</name>
        <dbReference type="ChEBI" id="CHEBI:49883"/>
    </ligand>
</feature>
<protein>
    <recommendedName>
        <fullName evidence="7">Amidophosphoribosyltransferase</fullName>
        <shortName evidence="7">ATase</shortName>
        <ecNumber evidence="7">2.4.2.14</ecNumber>
    </recommendedName>
    <alternativeName>
        <fullName evidence="7">Glutamine phosphoribosylpyrophosphate amidotransferase</fullName>
        <shortName evidence="7">GPATase</shortName>
    </alternativeName>
</protein>
<dbReference type="EMBL" id="CP091871">
    <property type="protein sequence ID" value="WEU40323.1"/>
    <property type="molecule type" value="Genomic_DNA"/>
</dbReference>
<evidence type="ECO:0000256" key="11">
    <source>
        <dbReference type="PIRSR" id="PIRSR000485-3"/>
    </source>
</evidence>
<dbReference type="Pfam" id="PF13537">
    <property type="entry name" value="GATase_7"/>
    <property type="match status" value="1"/>
</dbReference>
<dbReference type="GO" id="GO:0004044">
    <property type="term" value="F:amidophosphoribosyltransferase activity"/>
    <property type="evidence" value="ECO:0007669"/>
    <property type="project" value="UniProtKB-UniRule"/>
</dbReference>
<dbReference type="PIRSF" id="PIRSF000485">
    <property type="entry name" value="Amd_phspho_trans"/>
    <property type="match status" value="1"/>
</dbReference>
<dbReference type="SUPFAM" id="SSF56235">
    <property type="entry name" value="N-terminal nucleophile aminohydrolases (Ntn hydrolases)"/>
    <property type="match status" value="1"/>
</dbReference>
<evidence type="ECO:0000313" key="13">
    <source>
        <dbReference type="EMBL" id="WEU40323.1"/>
    </source>
</evidence>
<feature type="domain" description="Glutamine amidotransferase type-2" evidence="12">
    <location>
        <begin position="8"/>
        <end position="234"/>
    </location>
</feature>